<dbReference type="OrthoDB" id="7257103at2"/>
<keyword evidence="4" id="KW-1185">Reference proteome</keyword>
<organism evidence="3 4">
    <name type="scientific">Teichococcus deserti</name>
    <dbReference type="NCBI Taxonomy" id="1817963"/>
    <lineage>
        <taxon>Bacteria</taxon>
        <taxon>Pseudomonadati</taxon>
        <taxon>Pseudomonadota</taxon>
        <taxon>Alphaproteobacteria</taxon>
        <taxon>Acetobacterales</taxon>
        <taxon>Roseomonadaceae</taxon>
        <taxon>Roseomonas</taxon>
    </lineage>
</organism>
<feature type="chain" id="PRO_5012324267" description="Tripartite tricarboxylate transporter substrate binding protein" evidence="2">
    <location>
        <begin position="26"/>
        <end position="325"/>
    </location>
</feature>
<accession>A0A1V2GZN1</accession>
<dbReference type="EMBL" id="MLCO01000175">
    <property type="protein sequence ID" value="ONG50995.1"/>
    <property type="molecule type" value="Genomic_DNA"/>
</dbReference>
<dbReference type="AlphaFoldDB" id="A0A1V2GZN1"/>
<comment type="caution">
    <text evidence="3">The sequence shown here is derived from an EMBL/GenBank/DDBJ whole genome shotgun (WGS) entry which is preliminary data.</text>
</comment>
<dbReference type="Gene3D" id="3.40.190.10">
    <property type="entry name" value="Periplasmic binding protein-like II"/>
    <property type="match status" value="1"/>
</dbReference>
<dbReference type="InterPro" id="IPR042100">
    <property type="entry name" value="Bug_dom1"/>
</dbReference>
<keyword evidence="2" id="KW-0732">Signal</keyword>
<evidence type="ECO:0008006" key="5">
    <source>
        <dbReference type="Google" id="ProtNLM"/>
    </source>
</evidence>
<dbReference type="Pfam" id="PF03401">
    <property type="entry name" value="TctC"/>
    <property type="match status" value="1"/>
</dbReference>
<reference evidence="3 4" key="1">
    <citation type="submission" date="2016-10" db="EMBL/GenBank/DDBJ databases">
        <title>Draft Genome sequence of Roseomonas sp. strain M3.</title>
        <authorList>
            <person name="Subhash Y."/>
            <person name="Lee S."/>
        </authorList>
    </citation>
    <scope>NUCLEOTIDE SEQUENCE [LARGE SCALE GENOMIC DNA]</scope>
    <source>
        <strain evidence="3 4">M3</strain>
    </source>
</reference>
<sequence length="325" mass="34042">MMSLLPRRAALGLLATPVILRGAAAATTGWQPDRPIRIIVPFPAGGGVDLVGRVLADAWAPVFNQPVVVENKAGAAGALGIEQVFRAAPDGTTLGVTSAGNVTIGPLLRRTPYTPLTMTHVSRLTTSPLLLVARKDLPAADLDAFLAWARAKPQAVRFGSGGIGSSPHLAMELLNLRLGTDMLHVPYRGTSPLLADLAAGTVDVGFSDAAVWPMVDQGVLKLLAVSTAEAWPRSPATPVLNGRAGAFNVSNWYGLVAPPGLPPAILARLEEEAAKALALPKVREAYATSGFTAAPLPERDFAPFLQREVDLWKGVIEAAKIEVEG</sequence>
<dbReference type="Proteomes" id="UP000188879">
    <property type="component" value="Unassembled WGS sequence"/>
</dbReference>
<dbReference type="RefSeq" id="WP_076958512.1">
    <property type="nucleotide sequence ID" value="NZ_MLCO01000175.1"/>
</dbReference>
<protein>
    <recommendedName>
        <fullName evidence="5">Tripartite tricarboxylate transporter substrate binding protein</fullName>
    </recommendedName>
</protein>
<evidence type="ECO:0000256" key="1">
    <source>
        <dbReference type="ARBA" id="ARBA00006987"/>
    </source>
</evidence>
<dbReference type="SUPFAM" id="SSF53850">
    <property type="entry name" value="Periplasmic binding protein-like II"/>
    <property type="match status" value="1"/>
</dbReference>
<dbReference type="InterPro" id="IPR005064">
    <property type="entry name" value="BUG"/>
</dbReference>
<proteinExistence type="inferred from homology"/>
<gene>
    <name evidence="3" type="ORF">BKE38_16995</name>
</gene>
<dbReference type="PIRSF" id="PIRSF017082">
    <property type="entry name" value="YflP"/>
    <property type="match status" value="1"/>
</dbReference>
<feature type="signal peptide" evidence="2">
    <location>
        <begin position="1"/>
        <end position="25"/>
    </location>
</feature>
<comment type="similarity">
    <text evidence="1">Belongs to the UPF0065 (bug) family.</text>
</comment>
<evidence type="ECO:0000313" key="4">
    <source>
        <dbReference type="Proteomes" id="UP000188879"/>
    </source>
</evidence>
<dbReference type="Gene3D" id="3.40.190.150">
    <property type="entry name" value="Bordetella uptake gene, domain 1"/>
    <property type="match status" value="1"/>
</dbReference>
<dbReference type="PANTHER" id="PTHR42928">
    <property type="entry name" value="TRICARBOXYLATE-BINDING PROTEIN"/>
    <property type="match status" value="1"/>
</dbReference>
<dbReference type="CDD" id="cd07012">
    <property type="entry name" value="PBP2_Bug_TTT"/>
    <property type="match status" value="1"/>
</dbReference>
<dbReference type="PANTHER" id="PTHR42928:SF5">
    <property type="entry name" value="BLR1237 PROTEIN"/>
    <property type="match status" value="1"/>
</dbReference>
<evidence type="ECO:0000256" key="2">
    <source>
        <dbReference type="SAM" id="SignalP"/>
    </source>
</evidence>
<name>A0A1V2GZN1_9PROT</name>
<evidence type="ECO:0000313" key="3">
    <source>
        <dbReference type="EMBL" id="ONG50995.1"/>
    </source>
</evidence>